<protein>
    <submittedName>
        <fullName evidence="1">Uncharacterized protein</fullName>
    </submittedName>
</protein>
<gene>
    <name evidence="1" type="ORF">Phpb_01785</name>
</gene>
<dbReference type="RefSeq" id="WP_065390022.1">
    <property type="nucleotide sequence ID" value="NZ_CAWMQN010000044.1"/>
</dbReference>
<evidence type="ECO:0000313" key="1">
    <source>
        <dbReference type="EMBL" id="OCA55167.1"/>
    </source>
</evidence>
<accession>A0A1B8YJ91</accession>
<dbReference type="Proteomes" id="UP000092665">
    <property type="component" value="Unassembled WGS sequence"/>
</dbReference>
<dbReference type="EMBL" id="LOIC01000044">
    <property type="protein sequence ID" value="OCA55167.1"/>
    <property type="molecule type" value="Genomic_DNA"/>
</dbReference>
<sequence>MNISKSIINFSKRRNIDIEILELDGVNQVWFSQIDKNGEVYSEPLFTMFNNQNDLTWKGNIYLPIEIKEELPATISSERKLKEVIKFLEKELAHVCI</sequence>
<organism evidence="1 2">
    <name type="scientific">Photorhabdus namnaonensis</name>
    <dbReference type="NCBI Taxonomy" id="1851568"/>
    <lineage>
        <taxon>Bacteria</taxon>
        <taxon>Pseudomonadati</taxon>
        <taxon>Pseudomonadota</taxon>
        <taxon>Gammaproteobacteria</taxon>
        <taxon>Enterobacterales</taxon>
        <taxon>Morganellaceae</taxon>
        <taxon>Photorhabdus</taxon>
    </lineage>
</organism>
<keyword evidence="2" id="KW-1185">Reference proteome</keyword>
<evidence type="ECO:0000313" key="2">
    <source>
        <dbReference type="Proteomes" id="UP000092665"/>
    </source>
</evidence>
<name>A0A1B8YJ91_9GAMM</name>
<reference evidence="2" key="1">
    <citation type="submission" date="2015-11" db="EMBL/GenBank/DDBJ databases">
        <authorList>
            <person name="Tobias N.J."/>
            <person name="Mishra B."/>
            <person name="Gupta D.K."/>
            <person name="Thines M."/>
            <person name="Stinear T.P."/>
            <person name="Bode H.B."/>
        </authorList>
    </citation>
    <scope>NUCLEOTIDE SEQUENCE [LARGE SCALE GENOMIC DNA]</scope>
    <source>
        <strain evidence="2">PB45.5</strain>
    </source>
</reference>
<dbReference type="AlphaFoldDB" id="A0A1B8YJ91"/>
<comment type="caution">
    <text evidence="1">The sequence shown here is derived from an EMBL/GenBank/DDBJ whole genome shotgun (WGS) entry which is preliminary data.</text>
</comment>
<proteinExistence type="predicted"/>